<sequence>MKKLKIFLDTSVYSALYDERDSIRQKQTQDFWKNIEDYDLFYSDINIQEIDAIVNKDLKSKLNSLLEKGKMIEITSEVNILTKIYIREGIIPEKYENDALLLALTTVHSLDILISWNFKHLVKRKTRIGVNLINLKEGYRSIEILAPPEL</sequence>
<name>A0A0F9FNL6_9ZZZZ</name>
<dbReference type="InterPro" id="IPR002716">
    <property type="entry name" value="PIN_dom"/>
</dbReference>
<reference evidence="2" key="1">
    <citation type="journal article" date="2015" name="Nature">
        <title>Complex archaea that bridge the gap between prokaryotes and eukaryotes.</title>
        <authorList>
            <person name="Spang A."/>
            <person name="Saw J.H."/>
            <person name="Jorgensen S.L."/>
            <person name="Zaremba-Niedzwiedzka K."/>
            <person name="Martijn J."/>
            <person name="Lind A.E."/>
            <person name="van Eijk R."/>
            <person name="Schleper C."/>
            <person name="Guy L."/>
            <person name="Ettema T.J."/>
        </authorList>
    </citation>
    <scope>NUCLEOTIDE SEQUENCE</scope>
</reference>
<organism evidence="2">
    <name type="scientific">marine sediment metagenome</name>
    <dbReference type="NCBI Taxonomy" id="412755"/>
    <lineage>
        <taxon>unclassified sequences</taxon>
        <taxon>metagenomes</taxon>
        <taxon>ecological metagenomes</taxon>
    </lineage>
</organism>
<accession>A0A0F9FNL6</accession>
<dbReference type="Pfam" id="PF01850">
    <property type="entry name" value="PIN"/>
    <property type="match status" value="1"/>
</dbReference>
<dbReference type="Gene3D" id="3.40.50.1010">
    <property type="entry name" value="5'-nuclease"/>
    <property type="match status" value="1"/>
</dbReference>
<dbReference type="AlphaFoldDB" id="A0A0F9FNL6"/>
<dbReference type="InterPro" id="IPR029060">
    <property type="entry name" value="PIN-like_dom_sf"/>
</dbReference>
<feature type="domain" description="PIN" evidence="1">
    <location>
        <begin position="6"/>
        <end position="113"/>
    </location>
</feature>
<gene>
    <name evidence="2" type="ORF">LCGC14_1928850</name>
</gene>
<comment type="caution">
    <text evidence="2">The sequence shown here is derived from an EMBL/GenBank/DDBJ whole genome shotgun (WGS) entry which is preliminary data.</text>
</comment>
<protein>
    <recommendedName>
        <fullName evidence="1">PIN domain-containing protein</fullName>
    </recommendedName>
</protein>
<dbReference type="SUPFAM" id="SSF88723">
    <property type="entry name" value="PIN domain-like"/>
    <property type="match status" value="1"/>
</dbReference>
<dbReference type="EMBL" id="LAZR01020680">
    <property type="protein sequence ID" value="KKL88024.1"/>
    <property type="molecule type" value="Genomic_DNA"/>
</dbReference>
<evidence type="ECO:0000313" key="2">
    <source>
        <dbReference type="EMBL" id="KKL88024.1"/>
    </source>
</evidence>
<evidence type="ECO:0000259" key="1">
    <source>
        <dbReference type="Pfam" id="PF01850"/>
    </source>
</evidence>
<proteinExistence type="predicted"/>